<dbReference type="InterPro" id="IPR036860">
    <property type="entry name" value="SH2_dom_sf"/>
</dbReference>
<dbReference type="CTD" id="445073"/>
<dbReference type="Pfam" id="PF00017">
    <property type="entry name" value="SH2"/>
    <property type="match status" value="1"/>
</dbReference>
<evidence type="ECO:0000256" key="14">
    <source>
        <dbReference type="SAM" id="MobiDB-lite"/>
    </source>
</evidence>
<dbReference type="GO" id="GO:0046935">
    <property type="term" value="F:1-phosphatidylinositol-3-kinase regulator activity"/>
    <property type="evidence" value="ECO:0007669"/>
    <property type="project" value="TreeGrafter"/>
</dbReference>
<dbReference type="SUPFAM" id="SSF158235">
    <property type="entry name" value="SOCS box-like"/>
    <property type="match status" value="1"/>
</dbReference>
<evidence type="ECO:0000256" key="6">
    <source>
        <dbReference type="ARBA" id="ARBA00022786"/>
    </source>
</evidence>
<evidence type="ECO:0000313" key="18">
    <source>
        <dbReference type="RefSeq" id="XP_030645626.1"/>
    </source>
</evidence>
<feature type="domain" description="SOCS box" evidence="16">
    <location>
        <begin position="155"/>
        <end position="204"/>
    </location>
</feature>
<evidence type="ECO:0000313" key="17">
    <source>
        <dbReference type="Proteomes" id="UP000504632"/>
    </source>
</evidence>
<sequence>MVTHSTVEGNPGNPARRVRNNELQPANCQPPRPRPAQHIARCPDSQTHYRTFNSEADFKTITETTRMLKSSGFYWGPMTVEEAHQTLKKEPLGTFLIRDSRQNNYFFTLSYCEQSGPISIRIKFQGSRFSLVGSKESFDSLFKLLEYYVTSPKSKISRPYRKVQVQSLQELCRRRIIETCGGEGIEQIPVNPILKDFLHSFPFRL</sequence>
<comment type="similarity">
    <text evidence="11">Belongs to the SOCS1 family.</text>
</comment>
<evidence type="ECO:0000256" key="12">
    <source>
        <dbReference type="ARBA" id="ARBA00070644"/>
    </source>
</evidence>
<dbReference type="InterPro" id="IPR000980">
    <property type="entry name" value="SH2"/>
</dbReference>
<evidence type="ECO:0000259" key="16">
    <source>
        <dbReference type="PROSITE" id="PS50225"/>
    </source>
</evidence>
<gene>
    <name evidence="18" type="primary">socs1a</name>
</gene>
<evidence type="ECO:0000256" key="5">
    <source>
        <dbReference type="ARBA" id="ARBA00022700"/>
    </source>
</evidence>
<comment type="subcellular location">
    <subcellularLocation>
        <location evidence="2">Cytoplasmic vesicle</location>
    </subcellularLocation>
    <subcellularLocation>
        <location evidence="1">Nucleus</location>
    </subcellularLocation>
</comment>
<dbReference type="GO" id="GO:0032502">
    <property type="term" value="P:developmental process"/>
    <property type="evidence" value="ECO:0007669"/>
    <property type="project" value="UniProtKB-ARBA"/>
</dbReference>
<dbReference type="AlphaFoldDB" id="A0A6J2WQ82"/>
<dbReference type="GO" id="GO:0005634">
    <property type="term" value="C:nucleus"/>
    <property type="evidence" value="ECO:0007669"/>
    <property type="project" value="UniProtKB-SubCell"/>
</dbReference>
<accession>A0A6J2WQ82</accession>
<keyword evidence="17" id="KW-1185">Reference proteome</keyword>
<evidence type="ECO:0000256" key="11">
    <source>
        <dbReference type="ARBA" id="ARBA00061358"/>
    </source>
</evidence>
<keyword evidence="9" id="KW-0968">Cytoplasmic vesicle</keyword>
<dbReference type="CDD" id="cd10382">
    <property type="entry name" value="SH2_SOCS1"/>
    <property type="match status" value="1"/>
</dbReference>
<evidence type="ECO:0000256" key="10">
    <source>
        <dbReference type="ARBA" id="ARBA00058034"/>
    </source>
</evidence>
<dbReference type="SUPFAM" id="SSF55550">
    <property type="entry name" value="SH2 domain"/>
    <property type="match status" value="1"/>
</dbReference>
<name>A0A6J2WQ82_CHACN</name>
<dbReference type="SMART" id="SM00969">
    <property type="entry name" value="SOCS_box"/>
    <property type="match status" value="1"/>
</dbReference>
<feature type="domain" description="SH2" evidence="15">
    <location>
        <begin position="73"/>
        <end position="163"/>
    </location>
</feature>
<dbReference type="RefSeq" id="XP_030645626.1">
    <property type="nucleotide sequence ID" value="XM_030789766.1"/>
</dbReference>
<comment type="function">
    <text evidence="10">Essential negative regulator of type I and type II interferon (IFN) signaling, as well as that of other cytokines, including IL2, IL4, IL6 and leukemia inhibitory factor (LIF). Downregulates cytokine signaling by inhibiting the JAK/STAT signaling pathway. Acts by binding to JAK proteins and to IFNGR1 and inhibiting their kinase activity. In vitro, suppresses Tec protein-tyrosine activity. Regulates IFN-gamma (IFNG)-mediated sensory neuron survival. Probable substrate recognition component of an ECS (Elongin BC-CUL2/5-SOCS-box protein) E3 ubiquitin ligase complex which mediates the ubiquitination and subsequent proteasomal degradation of target proteins.</text>
</comment>
<keyword evidence="8" id="KW-0539">Nucleus</keyword>
<dbReference type="GO" id="GO:0005942">
    <property type="term" value="C:phosphatidylinositol 3-kinase complex"/>
    <property type="evidence" value="ECO:0007669"/>
    <property type="project" value="TreeGrafter"/>
</dbReference>
<evidence type="ECO:0000256" key="3">
    <source>
        <dbReference type="ARBA" id="ARBA00004906"/>
    </source>
</evidence>
<dbReference type="FunCoup" id="A0A6J2WQ82">
    <property type="interactions" value="549"/>
</dbReference>
<keyword evidence="4" id="KW-0341">Growth regulation</keyword>
<evidence type="ECO:0000256" key="8">
    <source>
        <dbReference type="ARBA" id="ARBA00023242"/>
    </source>
</evidence>
<dbReference type="InterPro" id="IPR036036">
    <property type="entry name" value="SOCS_box-like_dom_sf"/>
</dbReference>
<keyword evidence="7 13" id="KW-0727">SH2 domain</keyword>
<dbReference type="PANTHER" id="PTHR10155:SF4">
    <property type="entry name" value="SUPPRESSOR OF CYTOKINE SIGNALING 1"/>
    <property type="match status" value="1"/>
</dbReference>
<dbReference type="Pfam" id="PF07525">
    <property type="entry name" value="SOCS_box"/>
    <property type="match status" value="1"/>
</dbReference>
<evidence type="ECO:0000256" key="1">
    <source>
        <dbReference type="ARBA" id="ARBA00004123"/>
    </source>
</evidence>
<dbReference type="SMART" id="SM00253">
    <property type="entry name" value="SOCS"/>
    <property type="match status" value="1"/>
</dbReference>
<dbReference type="FunFam" id="3.30.505.10:FF:000054">
    <property type="entry name" value="Suppressor of cytokine signaling 1"/>
    <property type="match status" value="1"/>
</dbReference>
<dbReference type="OrthoDB" id="9937362at2759"/>
<protein>
    <recommendedName>
        <fullName evidence="12">Suppressor of cytokine signaling 1</fullName>
    </recommendedName>
</protein>
<comment type="pathway">
    <text evidence="3">Protein modification; protein ubiquitination.</text>
</comment>
<dbReference type="GO" id="GO:0009968">
    <property type="term" value="P:negative regulation of signal transduction"/>
    <property type="evidence" value="ECO:0007669"/>
    <property type="project" value="UniProtKB-KW"/>
</dbReference>
<dbReference type="GO" id="GO:0035556">
    <property type="term" value="P:intracellular signal transduction"/>
    <property type="evidence" value="ECO:0007669"/>
    <property type="project" value="InterPro"/>
</dbReference>
<evidence type="ECO:0000256" key="2">
    <source>
        <dbReference type="ARBA" id="ARBA00004541"/>
    </source>
</evidence>
<dbReference type="InParanoid" id="A0A6J2WQ82"/>
<evidence type="ECO:0000256" key="4">
    <source>
        <dbReference type="ARBA" id="ARBA00022604"/>
    </source>
</evidence>
<dbReference type="PROSITE" id="PS50225">
    <property type="entry name" value="SOCS"/>
    <property type="match status" value="1"/>
</dbReference>
<proteinExistence type="inferred from homology"/>
<dbReference type="Proteomes" id="UP000504632">
    <property type="component" value="Chromosome 13"/>
</dbReference>
<evidence type="ECO:0000259" key="15">
    <source>
        <dbReference type="PROSITE" id="PS50001"/>
    </source>
</evidence>
<dbReference type="PANTHER" id="PTHR10155">
    <property type="entry name" value="PHOSPHATIDYLINOSITOL 3-KINASE REGULATORY SUBUNIT"/>
    <property type="match status" value="1"/>
</dbReference>
<evidence type="ECO:0000256" key="7">
    <source>
        <dbReference type="ARBA" id="ARBA00022999"/>
    </source>
</evidence>
<dbReference type="FunFam" id="1.10.750.20:FF:000005">
    <property type="entry name" value="Suppressor of cytokine signaling 1"/>
    <property type="match status" value="1"/>
</dbReference>
<organism evidence="17 18">
    <name type="scientific">Chanos chanos</name>
    <name type="common">Milkfish</name>
    <name type="synonym">Mugil chanos</name>
    <dbReference type="NCBI Taxonomy" id="29144"/>
    <lineage>
        <taxon>Eukaryota</taxon>
        <taxon>Metazoa</taxon>
        <taxon>Chordata</taxon>
        <taxon>Craniata</taxon>
        <taxon>Vertebrata</taxon>
        <taxon>Euteleostomi</taxon>
        <taxon>Actinopterygii</taxon>
        <taxon>Neopterygii</taxon>
        <taxon>Teleostei</taxon>
        <taxon>Ostariophysi</taxon>
        <taxon>Gonorynchiformes</taxon>
        <taxon>Chanidae</taxon>
        <taxon>Chanos</taxon>
    </lineage>
</organism>
<evidence type="ECO:0000256" key="13">
    <source>
        <dbReference type="PROSITE-ProRule" id="PRU00191"/>
    </source>
</evidence>
<dbReference type="InterPro" id="IPR001496">
    <property type="entry name" value="SOCS_box"/>
</dbReference>
<dbReference type="SMART" id="SM00252">
    <property type="entry name" value="SH2"/>
    <property type="match status" value="1"/>
</dbReference>
<dbReference type="GeneID" id="115826089"/>
<feature type="region of interest" description="Disordered" evidence="14">
    <location>
        <begin position="1"/>
        <end position="37"/>
    </location>
</feature>
<dbReference type="GO" id="GO:0046854">
    <property type="term" value="P:phosphatidylinositol phosphate biosynthetic process"/>
    <property type="evidence" value="ECO:0007669"/>
    <property type="project" value="TreeGrafter"/>
</dbReference>
<keyword evidence="6" id="KW-0833">Ubl conjugation pathway</keyword>
<keyword evidence="5" id="KW-0734">Signal transduction inhibitor</keyword>
<dbReference type="PROSITE" id="PS50001">
    <property type="entry name" value="SH2"/>
    <property type="match status" value="1"/>
</dbReference>
<dbReference type="UniPathway" id="UPA00143"/>
<dbReference type="Gene3D" id="3.30.505.10">
    <property type="entry name" value="SH2 domain"/>
    <property type="match status" value="1"/>
</dbReference>
<dbReference type="GO" id="GO:0016567">
    <property type="term" value="P:protein ubiquitination"/>
    <property type="evidence" value="ECO:0007669"/>
    <property type="project" value="UniProtKB-UniPathway"/>
</dbReference>
<dbReference type="InterPro" id="IPR035861">
    <property type="entry name" value="SOCS1_SH2"/>
</dbReference>
<evidence type="ECO:0000256" key="9">
    <source>
        <dbReference type="ARBA" id="ARBA00023329"/>
    </source>
</evidence>
<dbReference type="GO" id="GO:0031410">
    <property type="term" value="C:cytoplasmic vesicle"/>
    <property type="evidence" value="ECO:0007669"/>
    <property type="project" value="UniProtKB-SubCell"/>
</dbReference>
<dbReference type="Gene3D" id="1.10.750.20">
    <property type="entry name" value="SOCS box"/>
    <property type="match status" value="1"/>
</dbReference>
<reference evidence="18" key="1">
    <citation type="submission" date="2025-08" db="UniProtKB">
        <authorList>
            <consortium name="RefSeq"/>
        </authorList>
    </citation>
    <scope>IDENTIFICATION</scope>
</reference>